<dbReference type="OrthoDB" id="1679631at2"/>
<organism evidence="1 2">
    <name type="scientific">Radiobacillus deserti</name>
    <dbReference type="NCBI Taxonomy" id="2594883"/>
    <lineage>
        <taxon>Bacteria</taxon>
        <taxon>Bacillati</taxon>
        <taxon>Bacillota</taxon>
        <taxon>Bacilli</taxon>
        <taxon>Bacillales</taxon>
        <taxon>Bacillaceae</taxon>
        <taxon>Radiobacillus</taxon>
    </lineage>
</organism>
<gene>
    <name evidence="1" type="ORF">FN924_10150</name>
</gene>
<sequence>MSNRKQVIVITDGDEYARKTLDYLAPKFGGTCLSHLSDNPTKASSQEVIKAVKSAPSEPVFVLVDDAGWHGVGAGEHILIDLDKDPDIDIIGAIAVASHTKNLEWTRFTFAIDNEGNLTANGVDKEGIPVADVGRVNGDTVYALDQLNLPIVVAIGDIGKMYGRDAVENGSPITRQAIEMILERGGKK</sequence>
<dbReference type="RefSeq" id="WP_143894165.1">
    <property type="nucleotide sequence ID" value="NZ_CP041666.1"/>
</dbReference>
<accession>A0A516KGL0</accession>
<protein>
    <submittedName>
        <fullName evidence="1">Stage V sporulation protein AE</fullName>
    </submittedName>
</protein>
<dbReference type="Proteomes" id="UP000315215">
    <property type="component" value="Chromosome"/>
</dbReference>
<evidence type="ECO:0000313" key="1">
    <source>
        <dbReference type="EMBL" id="QDP40517.1"/>
    </source>
</evidence>
<dbReference type="KEGG" id="aqt:FN924_10150"/>
<proteinExistence type="predicted"/>
<dbReference type="AlphaFoldDB" id="A0A516KGL0"/>
<keyword evidence="2" id="KW-1185">Reference proteome</keyword>
<dbReference type="EMBL" id="CP041666">
    <property type="protein sequence ID" value="QDP40517.1"/>
    <property type="molecule type" value="Genomic_DNA"/>
</dbReference>
<evidence type="ECO:0000313" key="2">
    <source>
        <dbReference type="Proteomes" id="UP000315215"/>
    </source>
</evidence>
<reference evidence="1 2" key="1">
    <citation type="submission" date="2019-07" db="EMBL/GenBank/DDBJ databases">
        <authorList>
            <person name="Li J."/>
        </authorList>
    </citation>
    <scope>NUCLEOTIDE SEQUENCE [LARGE SCALE GENOMIC DNA]</scope>
    <source>
        <strain evidence="1 2">TKL69</strain>
    </source>
</reference>
<dbReference type="Pfam" id="PF14097">
    <property type="entry name" value="SpoVAE"/>
    <property type="match status" value="1"/>
</dbReference>
<dbReference type="InterPro" id="IPR025914">
    <property type="entry name" value="SpoVAE"/>
</dbReference>
<name>A0A516KGL0_9BACI</name>